<dbReference type="PANTHER" id="PTHR46558">
    <property type="entry name" value="TRACRIPTIONAL REGULATORY PROTEIN-RELATED-RELATED"/>
    <property type="match status" value="1"/>
</dbReference>
<dbReference type="Pfam" id="PF01381">
    <property type="entry name" value="HTH_3"/>
    <property type="match status" value="1"/>
</dbReference>
<evidence type="ECO:0000313" key="3">
    <source>
        <dbReference type="EMBL" id="RGV64322.1"/>
    </source>
</evidence>
<dbReference type="RefSeq" id="WP_118037046.1">
    <property type="nucleotide sequence ID" value="NZ_QRYY01000006.1"/>
</dbReference>
<proteinExistence type="predicted"/>
<dbReference type="PROSITE" id="PS50943">
    <property type="entry name" value="HTH_CROC1"/>
    <property type="match status" value="1"/>
</dbReference>
<keyword evidence="1" id="KW-0238">DNA-binding</keyword>
<evidence type="ECO:0000259" key="2">
    <source>
        <dbReference type="PROSITE" id="PS50943"/>
    </source>
</evidence>
<sequence>MTFGEKIKQARTAKKLTQKQLAEKINAKHNSISDWEKDKCKPDMDTIELLCGVLEVTPTYLMGSKSDDDYATIIGNLMSEPDILDFIEEYKALDKEDKKAIKQIVSSLNKRSKG</sequence>
<evidence type="ECO:0000313" key="4">
    <source>
        <dbReference type="Proteomes" id="UP000265828"/>
    </source>
</evidence>
<dbReference type="InterPro" id="IPR001387">
    <property type="entry name" value="Cro/C1-type_HTH"/>
</dbReference>
<comment type="caution">
    <text evidence="3">The sequence shown here is derived from an EMBL/GenBank/DDBJ whole genome shotgun (WGS) entry which is preliminary data.</text>
</comment>
<dbReference type="SMART" id="SM00530">
    <property type="entry name" value="HTH_XRE"/>
    <property type="match status" value="1"/>
</dbReference>
<reference evidence="3 4" key="1">
    <citation type="submission" date="2018-08" db="EMBL/GenBank/DDBJ databases">
        <title>A genome reference for cultivated species of the human gut microbiota.</title>
        <authorList>
            <person name="Zou Y."/>
            <person name="Xue W."/>
            <person name="Luo G."/>
        </authorList>
    </citation>
    <scope>NUCLEOTIDE SEQUENCE [LARGE SCALE GENOMIC DNA]</scope>
    <source>
        <strain evidence="3 4">AF14-23</strain>
    </source>
</reference>
<dbReference type="AlphaFoldDB" id="A0A395X7H2"/>
<protein>
    <submittedName>
        <fullName evidence="3">XRE family transcriptional regulator</fullName>
    </submittedName>
</protein>
<accession>A0A395X7H2</accession>
<dbReference type="InterPro" id="IPR010982">
    <property type="entry name" value="Lambda_DNA-bd_dom_sf"/>
</dbReference>
<dbReference type="PANTHER" id="PTHR46558:SF13">
    <property type="entry name" value="HTH-TYPE TRANSCRIPTIONAL REGULATOR IMMR"/>
    <property type="match status" value="1"/>
</dbReference>
<dbReference type="CDD" id="cd00093">
    <property type="entry name" value="HTH_XRE"/>
    <property type="match status" value="1"/>
</dbReference>
<gene>
    <name evidence="3" type="ORF">DWW07_08965</name>
</gene>
<name>A0A395X7H2_9FIRM</name>
<dbReference type="SUPFAM" id="SSF47413">
    <property type="entry name" value="lambda repressor-like DNA-binding domains"/>
    <property type="match status" value="1"/>
</dbReference>
<evidence type="ECO:0000256" key="1">
    <source>
        <dbReference type="ARBA" id="ARBA00023125"/>
    </source>
</evidence>
<dbReference type="EMBL" id="QRZI01000005">
    <property type="protein sequence ID" value="RGV64322.1"/>
    <property type="molecule type" value="Genomic_DNA"/>
</dbReference>
<organism evidence="3 4">
    <name type="scientific">Blautia obeum</name>
    <dbReference type="NCBI Taxonomy" id="40520"/>
    <lineage>
        <taxon>Bacteria</taxon>
        <taxon>Bacillati</taxon>
        <taxon>Bacillota</taxon>
        <taxon>Clostridia</taxon>
        <taxon>Lachnospirales</taxon>
        <taxon>Lachnospiraceae</taxon>
        <taxon>Blautia</taxon>
    </lineage>
</organism>
<dbReference type="GO" id="GO:0003677">
    <property type="term" value="F:DNA binding"/>
    <property type="evidence" value="ECO:0007669"/>
    <property type="project" value="UniProtKB-KW"/>
</dbReference>
<dbReference type="Gene3D" id="1.10.260.40">
    <property type="entry name" value="lambda repressor-like DNA-binding domains"/>
    <property type="match status" value="1"/>
</dbReference>
<feature type="domain" description="HTH cro/C1-type" evidence="2">
    <location>
        <begin position="7"/>
        <end position="61"/>
    </location>
</feature>
<dbReference type="Proteomes" id="UP000265828">
    <property type="component" value="Unassembled WGS sequence"/>
</dbReference>